<feature type="compositionally biased region" description="Pro residues" evidence="1">
    <location>
        <begin position="71"/>
        <end position="85"/>
    </location>
</feature>
<dbReference type="OrthoDB" id="691257at2759"/>
<dbReference type="Gramene" id="TVU04315">
    <property type="protein sequence ID" value="TVU04315"/>
    <property type="gene ID" value="EJB05_50120"/>
</dbReference>
<comment type="caution">
    <text evidence="2">The sequence shown here is derived from an EMBL/GenBank/DDBJ whole genome shotgun (WGS) entry which is preliminary data.</text>
</comment>
<dbReference type="InterPro" id="IPR004252">
    <property type="entry name" value="Probable_transposase_24"/>
</dbReference>
<sequence length="433" mass="49046">MDMRKVHLIPFFPWSSVLVTRALPRVHKESFGKLYQGIILLLPSLLPDLSSSHNPALATPRSILVLETSTPCPPHPSQSSPPPPSQSILAAVPVPFPSHRPLTGCHPQRLQWHQGEGFEPNYEDAIRQKNLATIQSKFAGRIGGSRFQSFVSASTRSKAGIDKGNFCLDTTNKTVKDACVDMLKSGTRQLRYRLKKKYFDGVPASEVTATSPVSSMTDEQWGKLVKMWSSPKHKEICLLNQHNREKVQFNHRIGSRCYIAQLHALRDKYKDEDPTPLELFKEYHSSQKTGFISEPVQKAINHMEAMMDNPVEEGQEPPSIESTAREVVQSNTFLRAVGISPKKQNRFQDLTWEPYLEKVRRDELRETIEQQNLQLADLRKISVEATEARRTTTAQLEALRKEAARKAEMIQSFQMVLGVEGQVHPSLVWVCDY</sequence>
<accession>A0A5J9SZ74</accession>
<name>A0A5J9SZ74_9POAL</name>
<dbReference type="Pfam" id="PF03004">
    <property type="entry name" value="Transposase_24"/>
    <property type="match status" value="1"/>
</dbReference>
<evidence type="ECO:0000313" key="2">
    <source>
        <dbReference type="EMBL" id="TVU04315.1"/>
    </source>
</evidence>
<dbReference type="PANTHER" id="PTHR33063:SF16">
    <property type="entry name" value="OS02G0241300 PROTEIN"/>
    <property type="match status" value="1"/>
</dbReference>
<protein>
    <submittedName>
        <fullName evidence="2">Uncharacterized protein</fullName>
    </submittedName>
</protein>
<feature type="region of interest" description="Disordered" evidence="1">
    <location>
        <begin position="68"/>
        <end position="89"/>
    </location>
</feature>
<keyword evidence="3" id="KW-1185">Reference proteome</keyword>
<feature type="non-terminal residue" evidence="2">
    <location>
        <position position="1"/>
    </location>
</feature>
<dbReference type="AlphaFoldDB" id="A0A5J9SZ74"/>
<evidence type="ECO:0000256" key="1">
    <source>
        <dbReference type="SAM" id="MobiDB-lite"/>
    </source>
</evidence>
<dbReference type="Proteomes" id="UP000324897">
    <property type="component" value="Unassembled WGS sequence"/>
</dbReference>
<gene>
    <name evidence="2" type="ORF">EJB05_50120</name>
</gene>
<organism evidence="2 3">
    <name type="scientific">Eragrostis curvula</name>
    <name type="common">weeping love grass</name>
    <dbReference type="NCBI Taxonomy" id="38414"/>
    <lineage>
        <taxon>Eukaryota</taxon>
        <taxon>Viridiplantae</taxon>
        <taxon>Streptophyta</taxon>
        <taxon>Embryophyta</taxon>
        <taxon>Tracheophyta</taxon>
        <taxon>Spermatophyta</taxon>
        <taxon>Magnoliopsida</taxon>
        <taxon>Liliopsida</taxon>
        <taxon>Poales</taxon>
        <taxon>Poaceae</taxon>
        <taxon>PACMAD clade</taxon>
        <taxon>Chloridoideae</taxon>
        <taxon>Eragrostideae</taxon>
        <taxon>Eragrostidinae</taxon>
        <taxon>Eragrostis</taxon>
    </lineage>
</organism>
<proteinExistence type="predicted"/>
<evidence type="ECO:0000313" key="3">
    <source>
        <dbReference type="Proteomes" id="UP000324897"/>
    </source>
</evidence>
<reference evidence="2 3" key="1">
    <citation type="journal article" date="2019" name="Sci. Rep.">
        <title>A high-quality genome of Eragrostis curvula grass provides insights into Poaceae evolution and supports new strategies to enhance forage quality.</title>
        <authorList>
            <person name="Carballo J."/>
            <person name="Santos B.A.C.M."/>
            <person name="Zappacosta D."/>
            <person name="Garbus I."/>
            <person name="Selva J.P."/>
            <person name="Gallo C.A."/>
            <person name="Diaz A."/>
            <person name="Albertini E."/>
            <person name="Caccamo M."/>
            <person name="Echenique V."/>
        </authorList>
    </citation>
    <scope>NUCLEOTIDE SEQUENCE [LARGE SCALE GENOMIC DNA]</scope>
    <source>
        <strain evidence="3">cv. Victoria</strain>
        <tissue evidence="2">Leaf</tissue>
    </source>
</reference>
<dbReference type="EMBL" id="RWGY01000070">
    <property type="protein sequence ID" value="TVU04315.1"/>
    <property type="molecule type" value="Genomic_DNA"/>
</dbReference>
<dbReference type="PANTHER" id="PTHR33063">
    <property type="entry name" value="OS02G0583500 PROTEIN"/>
    <property type="match status" value="1"/>
</dbReference>